<dbReference type="AlphaFoldDB" id="A0A5N5QPR3"/>
<dbReference type="Gene3D" id="6.10.110.10">
    <property type="match status" value="1"/>
</dbReference>
<gene>
    <name evidence="7" type="ORF">CTheo_2820</name>
</gene>
<protein>
    <submittedName>
        <fullName evidence="7">Transmembrane protein</fullName>
    </submittedName>
</protein>
<comment type="subcellular location">
    <subcellularLocation>
        <location evidence="1">Membrane</location>
        <topology evidence="1">Multi-pass membrane protein</topology>
    </subcellularLocation>
</comment>
<evidence type="ECO:0000256" key="4">
    <source>
        <dbReference type="ARBA" id="ARBA00022989"/>
    </source>
</evidence>
<keyword evidence="5 6" id="KW-0472">Membrane</keyword>
<feature type="transmembrane region" description="Helical" evidence="6">
    <location>
        <begin position="43"/>
        <end position="62"/>
    </location>
</feature>
<evidence type="ECO:0000256" key="6">
    <source>
        <dbReference type="SAM" id="Phobius"/>
    </source>
</evidence>
<dbReference type="OrthoDB" id="440424at2759"/>
<reference evidence="7 8" key="1">
    <citation type="journal article" date="2019" name="Fungal Biol. Biotechnol.">
        <title>Draft genome sequence of fastidious pathogen Ceratobasidium theobromae, which causes vascular-streak dieback in Theobroma cacao.</title>
        <authorList>
            <person name="Ali S.S."/>
            <person name="Asman A."/>
            <person name="Shao J."/>
            <person name="Firmansyah A.P."/>
            <person name="Susilo A.W."/>
            <person name="Rosmana A."/>
            <person name="McMahon P."/>
            <person name="Junaid M."/>
            <person name="Guest D."/>
            <person name="Kheng T.Y."/>
            <person name="Meinhardt L.W."/>
            <person name="Bailey B.A."/>
        </authorList>
    </citation>
    <scope>NUCLEOTIDE SEQUENCE [LARGE SCALE GENOMIC DNA]</scope>
    <source>
        <strain evidence="7 8">CT2</strain>
    </source>
</reference>
<dbReference type="Pfam" id="PF06140">
    <property type="entry name" value="Ifi-6-16"/>
    <property type="match status" value="1"/>
</dbReference>
<comment type="caution">
    <text evidence="7">The sequence shown here is derived from an EMBL/GenBank/DDBJ whole genome shotgun (WGS) entry which is preliminary data.</text>
</comment>
<keyword evidence="3 6" id="KW-0812">Transmembrane</keyword>
<sequence length="184" mass="19452">MAPLPEIFMSLVYNLITYESSSAVNASEKLAQTASDSPNFTGIWAWFLGILASFGSFFTSAWQSVDIVAPVKDVGEWLSHSWDEFSEFLLQPQVRNVLIVWFVVFWICLFIPLLLGFGPAGVIAGSIAAGFQSAVYGAFTPAGGIFAVLTSVGMLGIACPPAVILAVIVASVAAGLAWSINAPA</sequence>
<keyword evidence="4 6" id="KW-1133">Transmembrane helix</keyword>
<feature type="transmembrane region" description="Helical" evidence="6">
    <location>
        <begin position="98"/>
        <end position="128"/>
    </location>
</feature>
<feature type="transmembrane region" description="Helical" evidence="6">
    <location>
        <begin position="162"/>
        <end position="180"/>
    </location>
</feature>
<evidence type="ECO:0000313" key="7">
    <source>
        <dbReference type="EMBL" id="KAB5593740.1"/>
    </source>
</evidence>
<comment type="similarity">
    <text evidence="2">Belongs to the IFI6/IFI27 family.</text>
</comment>
<dbReference type="EMBL" id="SSOP01000031">
    <property type="protein sequence ID" value="KAB5593740.1"/>
    <property type="molecule type" value="Genomic_DNA"/>
</dbReference>
<evidence type="ECO:0000256" key="2">
    <source>
        <dbReference type="ARBA" id="ARBA00007262"/>
    </source>
</evidence>
<evidence type="ECO:0000256" key="3">
    <source>
        <dbReference type="ARBA" id="ARBA00022692"/>
    </source>
</evidence>
<dbReference type="Proteomes" id="UP000383932">
    <property type="component" value="Unassembled WGS sequence"/>
</dbReference>
<keyword evidence="8" id="KW-1185">Reference proteome</keyword>
<feature type="transmembrane region" description="Helical" evidence="6">
    <location>
        <begin position="134"/>
        <end position="155"/>
    </location>
</feature>
<dbReference type="InterPro" id="IPR038213">
    <property type="entry name" value="IFI6/IFI27-like_sf"/>
</dbReference>
<organism evidence="7 8">
    <name type="scientific">Ceratobasidium theobromae</name>
    <dbReference type="NCBI Taxonomy" id="1582974"/>
    <lineage>
        <taxon>Eukaryota</taxon>
        <taxon>Fungi</taxon>
        <taxon>Dikarya</taxon>
        <taxon>Basidiomycota</taxon>
        <taxon>Agaricomycotina</taxon>
        <taxon>Agaricomycetes</taxon>
        <taxon>Cantharellales</taxon>
        <taxon>Ceratobasidiaceae</taxon>
        <taxon>Ceratobasidium</taxon>
    </lineage>
</organism>
<proteinExistence type="inferred from homology"/>
<name>A0A5N5QPR3_9AGAM</name>
<dbReference type="GO" id="GO:0016020">
    <property type="term" value="C:membrane"/>
    <property type="evidence" value="ECO:0007669"/>
    <property type="project" value="UniProtKB-SubCell"/>
</dbReference>
<evidence type="ECO:0000256" key="5">
    <source>
        <dbReference type="ARBA" id="ARBA00023136"/>
    </source>
</evidence>
<evidence type="ECO:0000256" key="1">
    <source>
        <dbReference type="ARBA" id="ARBA00004141"/>
    </source>
</evidence>
<evidence type="ECO:0000313" key="8">
    <source>
        <dbReference type="Proteomes" id="UP000383932"/>
    </source>
</evidence>
<dbReference type="InterPro" id="IPR009311">
    <property type="entry name" value="IFI6/IFI27-like"/>
</dbReference>
<accession>A0A5N5QPR3</accession>